<organism evidence="1 2">
    <name type="scientific">Euplotes crassus</name>
    <dbReference type="NCBI Taxonomy" id="5936"/>
    <lineage>
        <taxon>Eukaryota</taxon>
        <taxon>Sar</taxon>
        <taxon>Alveolata</taxon>
        <taxon>Ciliophora</taxon>
        <taxon>Intramacronucleata</taxon>
        <taxon>Spirotrichea</taxon>
        <taxon>Hypotrichia</taxon>
        <taxon>Euplotida</taxon>
        <taxon>Euplotidae</taxon>
        <taxon>Moneuplotes</taxon>
    </lineage>
</organism>
<comment type="caution">
    <text evidence="1">The sequence shown here is derived from an EMBL/GenBank/DDBJ whole genome shotgun (WGS) entry which is preliminary data.</text>
</comment>
<protein>
    <submittedName>
        <fullName evidence="1">Uncharacterized protein</fullName>
    </submittedName>
</protein>
<evidence type="ECO:0000313" key="1">
    <source>
        <dbReference type="EMBL" id="CAI2375878.1"/>
    </source>
</evidence>
<gene>
    <name evidence="1" type="ORF">ECRASSUSDP1_LOCUS17244</name>
</gene>
<reference evidence="1" key="1">
    <citation type="submission" date="2023-07" db="EMBL/GenBank/DDBJ databases">
        <authorList>
            <consortium name="AG Swart"/>
            <person name="Singh M."/>
            <person name="Singh A."/>
            <person name="Seah K."/>
            <person name="Emmerich C."/>
        </authorList>
    </citation>
    <scope>NUCLEOTIDE SEQUENCE</scope>
    <source>
        <strain evidence="1">DP1</strain>
    </source>
</reference>
<name>A0AAD2D131_EUPCR</name>
<dbReference type="AlphaFoldDB" id="A0AAD2D131"/>
<keyword evidence="2" id="KW-1185">Reference proteome</keyword>
<accession>A0AAD2D131</accession>
<proteinExistence type="predicted"/>
<dbReference type="Proteomes" id="UP001295684">
    <property type="component" value="Unassembled WGS sequence"/>
</dbReference>
<evidence type="ECO:0000313" key="2">
    <source>
        <dbReference type="Proteomes" id="UP001295684"/>
    </source>
</evidence>
<dbReference type="EMBL" id="CAMPGE010017386">
    <property type="protein sequence ID" value="CAI2375878.1"/>
    <property type="molecule type" value="Genomic_DNA"/>
</dbReference>
<sequence>MAMKIIKKSQSKAFLKDRARGVKKLKRKLFWTDCRKRNTGGMFCERCGKPCY</sequence>